<evidence type="ECO:0000259" key="7">
    <source>
        <dbReference type="Pfam" id="PF02687"/>
    </source>
</evidence>
<feature type="transmembrane region" description="Helical" evidence="6">
    <location>
        <begin position="367"/>
        <end position="388"/>
    </location>
</feature>
<dbReference type="InterPro" id="IPR025857">
    <property type="entry name" value="MacB_PCD"/>
</dbReference>
<evidence type="ECO:0000313" key="10">
    <source>
        <dbReference type="Proteomes" id="UP000391834"/>
    </source>
</evidence>
<evidence type="ECO:0000313" key="9">
    <source>
        <dbReference type="EMBL" id="GET34148.1"/>
    </source>
</evidence>
<dbReference type="Pfam" id="PF12704">
    <property type="entry name" value="MacB_PCD"/>
    <property type="match status" value="2"/>
</dbReference>
<dbReference type="InterPro" id="IPR003838">
    <property type="entry name" value="ABC3_permease_C"/>
</dbReference>
<protein>
    <submittedName>
        <fullName evidence="9">ABC transporter permease</fullName>
    </submittedName>
</protein>
<accession>A0A5M4B2K1</accession>
<keyword evidence="3 6" id="KW-0812">Transmembrane</keyword>
<evidence type="ECO:0000256" key="1">
    <source>
        <dbReference type="ARBA" id="ARBA00004651"/>
    </source>
</evidence>
<feature type="transmembrane region" description="Helical" evidence="6">
    <location>
        <begin position="409"/>
        <end position="431"/>
    </location>
</feature>
<evidence type="ECO:0000256" key="5">
    <source>
        <dbReference type="ARBA" id="ARBA00023136"/>
    </source>
</evidence>
<evidence type="ECO:0000256" key="6">
    <source>
        <dbReference type="SAM" id="Phobius"/>
    </source>
</evidence>
<feature type="transmembrane region" description="Helical" evidence="6">
    <location>
        <begin position="707"/>
        <end position="726"/>
    </location>
</feature>
<organism evidence="9 10">
    <name type="scientific">Prolixibacter bellariivorans</name>
    <dbReference type="NCBI Taxonomy" id="314319"/>
    <lineage>
        <taxon>Bacteria</taxon>
        <taxon>Pseudomonadati</taxon>
        <taxon>Bacteroidota</taxon>
        <taxon>Bacteroidia</taxon>
        <taxon>Marinilabiliales</taxon>
        <taxon>Prolixibacteraceae</taxon>
        <taxon>Prolixibacter</taxon>
    </lineage>
</organism>
<dbReference type="GO" id="GO:0022857">
    <property type="term" value="F:transmembrane transporter activity"/>
    <property type="evidence" value="ECO:0007669"/>
    <property type="project" value="TreeGrafter"/>
</dbReference>
<dbReference type="InterPro" id="IPR050250">
    <property type="entry name" value="Macrolide_Exporter_MacB"/>
</dbReference>
<dbReference type="Proteomes" id="UP000391834">
    <property type="component" value="Unassembled WGS sequence"/>
</dbReference>
<feature type="transmembrane region" description="Helical" evidence="6">
    <location>
        <begin position="738"/>
        <end position="759"/>
    </location>
</feature>
<feature type="domain" description="MacB-like periplasmic core" evidence="8">
    <location>
        <begin position="3"/>
        <end position="211"/>
    </location>
</feature>
<dbReference type="PANTHER" id="PTHR30572:SF18">
    <property type="entry name" value="ABC-TYPE MACROLIDE FAMILY EXPORT SYSTEM PERMEASE COMPONENT 2"/>
    <property type="match status" value="1"/>
</dbReference>
<dbReference type="AlphaFoldDB" id="A0A5M4B2K1"/>
<gene>
    <name evidence="9" type="ORF">PbJCM13498_30110</name>
</gene>
<feature type="transmembrane region" description="Helical" evidence="6">
    <location>
        <begin position="656"/>
        <end position="680"/>
    </location>
</feature>
<dbReference type="GO" id="GO:0005886">
    <property type="term" value="C:plasma membrane"/>
    <property type="evidence" value="ECO:0007669"/>
    <property type="project" value="UniProtKB-SubCell"/>
</dbReference>
<feature type="domain" description="ABC3 transporter permease C-terminal" evidence="7">
    <location>
        <begin position="276"/>
        <end position="393"/>
    </location>
</feature>
<dbReference type="EMBL" id="BLAX01000001">
    <property type="protein sequence ID" value="GET34148.1"/>
    <property type="molecule type" value="Genomic_DNA"/>
</dbReference>
<keyword evidence="5 6" id="KW-0472">Membrane</keyword>
<comment type="caution">
    <text evidence="9">The sequence shown here is derived from an EMBL/GenBank/DDBJ whole genome shotgun (WGS) entry which is preliminary data.</text>
</comment>
<sequence length="778" mass="87802">MALASVLIIFLFVEQEHSYNDFHENADRIFRLNYTMTLKDGTKGSDDLIKPDLAKDLEDKVPQIEHCTPYREGYMAQLDLKDKNLKVKLGIANQEFFDMFSFKLLKGNRNDLLVDPTNIVITKSLAQKITGTDSPDYDKLIGQSLEFTFIKNVSFTIKGILADVPRNSTLDFEAIIPFEHENAFWQSNNGLGNSILFYELKNGVVPEQANNLVYAEVKEFYQKDIEKAQKNNLLSSSSKCFQPYALPLKSLYLDNTIDGVAYQLTGNRTQLKILTIVALLILFIAFSNYIILTIGQFFKKAGEVSIRKSMGGKNIDIFKMFLSENLITILISFIAGGILGDMLIPVFNNISQSQIYFNLINIPSLVAFSALSIILLTTLTSLIPIFIFRKVKPTLLSTKKLFAGKKASASQVFVGLQYALTIVLIIATISISKQTNYLKNKSLGFSDKNIISLDVRYLSQSGATVLRDMLKNQAGVTNTSLTNRDFFDGYSTRSFEVSSSEVLNTYIFKADNYFIPTLNLKLLEGRNFSESNVDSTDKSIVVNEEFVKKMKIDGSPIGSIVSSGKNRFEIIGVVNNYQFLTSREKIEPMILYSNTNIGNGYSSILVKYNPENLSNVISAIKKGWKEMNTKENLNYTFWDKELENRYKVEERLSKTILYASIISIIILSLGLFGLTVLISAQRTNEIGIRKVNGAQIGQVIMMLNGNYLKWVFFAFLVACPLGWYLMNKWLENFAYKTSLSWWIFALAGVLALGIALITVSWQSWRAATRNPVEALRYE</sequence>
<evidence type="ECO:0000256" key="2">
    <source>
        <dbReference type="ARBA" id="ARBA00022475"/>
    </source>
</evidence>
<keyword evidence="4 6" id="KW-1133">Transmembrane helix</keyword>
<proteinExistence type="predicted"/>
<dbReference type="Pfam" id="PF02687">
    <property type="entry name" value="FtsX"/>
    <property type="match status" value="2"/>
</dbReference>
<evidence type="ECO:0000256" key="3">
    <source>
        <dbReference type="ARBA" id="ARBA00022692"/>
    </source>
</evidence>
<feature type="domain" description="MacB-like periplasmic core" evidence="8">
    <location>
        <begin position="476"/>
        <end position="618"/>
    </location>
</feature>
<dbReference type="PANTHER" id="PTHR30572">
    <property type="entry name" value="MEMBRANE COMPONENT OF TRANSPORTER-RELATED"/>
    <property type="match status" value="1"/>
</dbReference>
<keyword evidence="10" id="KW-1185">Reference proteome</keyword>
<feature type="domain" description="ABC3 transporter permease C-terminal" evidence="7">
    <location>
        <begin position="659"/>
        <end position="771"/>
    </location>
</feature>
<comment type="subcellular location">
    <subcellularLocation>
        <location evidence="1">Cell membrane</location>
        <topology evidence="1">Multi-pass membrane protein</topology>
    </subcellularLocation>
</comment>
<reference evidence="9 10" key="1">
    <citation type="submission" date="2019-10" db="EMBL/GenBank/DDBJ databases">
        <title>Prolixibacter strains distinguished by the presence of nitrate reductase genes were adept at nitrate-dependent anaerobic corrosion of metallic iron and carbon steel.</title>
        <authorList>
            <person name="Iino T."/>
            <person name="Shono N."/>
            <person name="Ito K."/>
            <person name="Nakamura R."/>
            <person name="Sueoka K."/>
            <person name="Harayama S."/>
            <person name="Ohkuma M."/>
        </authorList>
    </citation>
    <scope>NUCLEOTIDE SEQUENCE [LARGE SCALE GENOMIC DNA]</scope>
    <source>
        <strain evidence="9 10">JCM 13498</strain>
    </source>
</reference>
<evidence type="ECO:0000256" key="4">
    <source>
        <dbReference type="ARBA" id="ARBA00022989"/>
    </source>
</evidence>
<evidence type="ECO:0000259" key="8">
    <source>
        <dbReference type="Pfam" id="PF12704"/>
    </source>
</evidence>
<name>A0A5M4B2K1_9BACT</name>
<feature type="transmembrane region" description="Helical" evidence="6">
    <location>
        <begin position="273"/>
        <end position="298"/>
    </location>
</feature>
<keyword evidence="2" id="KW-1003">Cell membrane</keyword>
<feature type="transmembrane region" description="Helical" evidence="6">
    <location>
        <begin position="326"/>
        <end position="347"/>
    </location>
</feature>